<reference evidence="6 7" key="3">
    <citation type="submission" date="2018-07" db="EMBL/GenBank/DDBJ databases">
        <title>Genomic and Epidemiologic Investigation of an Indolent Hospital Outbreak.</title>
        <authorList>
            <person name="Johnson R.C."/>
            <person name="Deming C."/>
            <person name="Conlan S."/>
            <person name="Zellmer C.J."/>
            <person name="Michelin A.V."/>
            <person name="Lee-Lin S."/>
            <person name="Thomas P.J."/>
            <person name="Park M."/>
            <person name="Weingarten R.A."/>
            <person name="Less J."/>
            <person name="Dekker J.P."/>
            <person name="Frank K.M."/>
            <person name="Musser K.A."/>
            <person name="Mcquiston J.R."/>
            <person name="Henderson D.K."/>
            <person name="Lau A.F."/>
            <person name="Palmore T.N."/>
            <person name="Segre J.A."/>
        </authorList>
    </citation>
    <scope>NUCLEOTIDE SEQUENCE [LARGE SCALE GENOMIC DNA]</scope>
    <source>
        <strain evidence="4 7">SK-CDC1_0717</strain>
        <strain evidence="3 6">SK-NIH.Env10_0317</strain>
    </source>
</reference>
<dbReference type="Proteomes" id="UP000287746">
    <property type="component" value="Unassembled WGS sequence"/>
</dbReference>
<dbReference type="PANTHER" id="PTHR36505">
    <property type="entry name" value="BLR1072 PROTEIN"/>
    <property type="match status" value="1"/>
</dbReference>
<name>A0A1L6JAF6_9SPHN</name>
<dbReference type="InterPro" id="IPR027275">
    <property type="entry name" value="PRC-brl_dom"/>
</dbReference>
<dbReference type="EMBL" id="QQYZ01000003">
    <property type="protein sequence ID" value="RSY88773.1"/>
    <property type="molecule type" value="Genomic_DNA"/>
</dbReference>
<dbReference type="EMBL" id="QQWO01000006">
    <property type="protein sequence ID" value="RSV04162.1"/>
    <property type="molecule type" value="Genomic_DNA"/>
</dbReference>
<evidence type="ECO:0000313" key="3">
    <source>
        <dbReference type="EMBL" id="RSV04162.1"/>
    </source>
</evidence>
<dbReference type="InterPro" id="IPR011033">
    <property type="entry name" value="PRC_barrel-like_sf"/>
</dbReference>
<proteinExistence type="predicted"/>
<dbReference type="OrthoDB" id="7274881at2"/>
<dbReference type="SUPFAM" id="SSF50346">
    <property type="entry name" value="PRC-barrel domain"/>
    <property type="match status" value="1"/>
</dbReference>
<evidence type="ECO:0000259" key="1">
    <source>
        <dbReference type="Pfam" id="PF05239"/>
    </source>
</evidence>
<evidence type="ECO:0000313" key="7">
    <source>
        <dbReference type="Proteomes" id="UP000287746"/>
    </source>
</evidence>
<reference evidence="5" key="2">
    <citation type="submission" date="2016-12" db="EMBL/GenBank/DDBJ databases">
        <title>Whole genome sequencing of Sphingomonas sp. ABOJV.</title>
        <authorList>
            <person name="Conlan S."/>
            <person name="Thomas P.J."/>
            <person name="Mullikin J."/>
            <person name="Palmore T.N."/>
            <person name="Frank K.M."/>
            <person name="Segre J.A."/>
        </authorList>
    </citation>
    <scope>NUCLEOTIDE SEQUENCE [LARGE SCALE GENOMIC DNA]</scope>
    <source>
        <strain evidence="5">ABOJV</strain>
    </source>
</reference>
<dbReference type="AlphaFoldDB" id="A0A1L6JAF6"/>
<dbReference type="RefSeq" id="WP_066576096.1">
    <property type="nucleotide sequence ID" value="NZ_CP018820.1"/>
</dbReference>
<reference evidence="2" key="1">
    <citation type="submission" date="2016-12" db="EMBL/GenBank/DDBJ databases">
        <title>Whole genome sequencing of Sphingomonas koreensis.</title>
        <authorList>
            <person name="Conlan S."/>
            <person name="Thomas P.J."/>
            <person name="Mullikin J."/>
            <person name="Palmore T.N."/>
            <person name="Frank K.M."/>
            <person name="Segre J.A."/>
        </authorList>
    </citation>
    <scope>NUCLEOTIDE SEQUENCE</scope>
    <source>
        <strain evidence="2">ABOJV</strain>
    </source>
</reference>
<evidence type="ECO:0000313" key="2">
    <source>
        <dbReference type="EMBL" id="APR52904.1"/>
    </source>
</evidence>
<sequence length="120" mass="13547">MSDTIETAHPMIASDRVEGTAVFNRAGERLGRVERFMVDKVSGHAQYAVMSFGGLFGIGHRHYPLPWKALDFDPEKGGYVVDLTKEQVEGAPGYDAEGEEPKYDRAYQEQVYTYYGFPYI</sequence>
<dbReference type="Proteomes" id="UP000286681">
    <property type="component" value="Unassembled WGS sequence"/>
</dbReference>
<accession>A0A1L6JAF6</accession>
<dbReference type="Proteomes" id="UP000185161">
    <property type="component" value="Chromosome"/>
</dbReference>
<evidence type="ECO:0000313" key="5">
    <source>
        <dbReference type="Proteomes" id="UP000185161"/>
    </source>
</evidence>
<evidence type="ECO:0000313" key="6">
    <source>
        <dbReference type="Proteomes" id="UP000286681"/>
    </source>
</evidence>
<dbReference type="Gene3D" id="2.30.30.240">
    <property type="entry name" value="PRC-barrel domain"/>
    <property type="match status" value="1"/>
</dbReference>
<dbReference type="PANTHER" id="PTHR36505:SF1">
    <property type="entry name" value="BLR1072 PROTEIN"/>
    <property type="match status" value="1"/>
</dbReference>
<evidence type="ECO:0000313" key="4">
    <source>
        <dbReference type="EMBL" id="RSY88773.1"/>
    </source>
</evidence>
<dbReference type="GeneID" id="44133119"/>
<dbReference type="Pfam" id="PF05239">
    <property type="entry name" value="PRC"/>
    <property type="match status" value="1"/>
</dbReference>
<keyword evidence="5" id="KW-1185">Reference proteome</keyword>
<protein>
    <submittedName>
        <fullName evidence="3">PRC-barrel domain containing protein</fullName>
    </submittedName>
    <submittedName>
        <fullName evidence="2">Photosystem reaction center subunit H</fullName>
    </submittedName>
</protein>
<feature type="domain" description="PRC-barrel" evidence="1">
    <location>
        <begin position="11"/>
        <end position="87"/>
    </location>
</feature>
<dbReference type="EMBL" id="CP018820">
    <property type="protein sequence ID" value="APR52904.1"/>
    <property type="molecule type" value="Genomic_DNA"/>
</dbReference>
<gene>
    <name evidence="2" type="ORF">BRX40_11145</name>
    <name evidence="3" type="ORF">CA257_08840</name>
    <name evidence="4" type="ORF">DAH66_04835</name>
</gene>
<dbReference type="STRING" id="93064.BRX40_11145"/>
<dbReference type="KEGG" id="skr:BRX40_11145"/>
<organism evidence="2 5">
    <name type="scientific">Sphingomonas koreensis</name>
    <dbReference type="NCBI Taxonomy" id="93064"/>
    <lineage>
        <taxon>Bacteria</taxon>
        <taxon>Pseudomonadati</taxon>
        <taxon>Pseudomonadota</taxon>
        <taxon>Alphaproteobacteria</taxon>
        <taxon>Sphingomonadales</taxon>
        <taxon>Sphingomonadaceae</taxon>
        <taxon>Sphingomonas</taxon>
    </lineage>
</organism>